<organism evidence="2 3">
    <name type="scientific">Parvularcula dongshanensis</name>
    <dbReference type="NCBI Taxonomy" id="1173995"/>
    <lineage>
        <taxon>Bacteria</taxon>
        <taxon>Pseudomonadati</taxon>
        <taxon>Pseudomonadota</taxon>
        <taxon>Alphaproteobacteria</taxon>
        <taxon>Parvularculales</taxon>
        <taxon>Parvularculaceae</taxon>
        <taxon>Parvularcula</taxon>
    </lineage>
</organism>
<dbReference type="Proteomes" id="UP000563524">
    <property type="component" value="Unassembled WGS sequence"/>
</dbReference>
<keyword evidence="3" id="KW-1185">Reference proteome</keyword>
<evidence type="ECO:0000313" key="3">
    <source>
        <dbReference type="Proteomes" id="UP000563524"/>
    </source>
</evidence>
<dbReference type="Pfam" id="PF11769">
    <property type="entry name" value="DUF3313"/>
    <property type="match status" value="1"/>
</dbReference>
<protein>
    <recommendedName>
        <fullName evidence="4">DUF3313 domain-containing protein</fullName>
    </recommendedName>
</protein>
<feature type="signal peptide" evidence="1">
    <location>
        <begin position="1"/>
        <end position="24"/>
    </location>
</feature>
<dbReference type="RefSeq" id="WP_183816927.1">
    <property type="nucleotide sequence ID" value="NZ_JACHOB010000002.1"/>
</dbReference>
<accession>A0A840I115</accession>
<evidence type="ECO:0008006" key="4">
    <source>
        <dbReference type="Google" id="ProtNLM"/>
    </source>
</evidence>
<evidence type="ECO:0000313" key="2">
    <source>
        <dbReference type="EMBL" id="MBB4658746.1"/>
    </source>
</evidence>
<keyword evidence="1" id="KW-0732">Signal</keyword>
<proteinExistence type="predicted"/>
<comment type="caution">
    <text evidence="2">The sequence shown here is derived from an EMBL/GenBank/DDBJ whole genome shotgun (WGS) entry which is preliminary data.</text>
</comment>
<dbReference type="AlphaFoldDB" id="A0A840I115"/>
<dbReference type="PROSITE" id="PS51257">
    <property type="entry name" value="PROKAR_LIPOPROTEIN"/>
    <property type="match status" value="1"/>
</dbReference>
<dbReference type="InterPro" id="IPR021747">
    <property type="entry name" value="DUF3313"/>
</dbReference>
<gene>
    <name evidence="2" type="ORF">GGQ59_001260</name>
</gene>
<sequence>MKRILAPAMLVLAAACATSGPASFDSFEAAEAADFASYDQVYIAPITASQDVLDRIGARPISRFDRTRPLDQDDIDGQIEDLREAIEERVGRVATLTDAPGPGVLTMQITLTELQSNRPTMAEMREDPSLSFESISVGAAAVDIVLSEEGRTLATIEDENFFRRIDDPAVSSRRWATADIYFDRLSRKLADLLA</sequence>
<reference evidence="2 3" key="1">
    <citation type="submission" date="2020-08" db="EMBL/GenBank/DDBJ databases">
        <title>Genomic Encyclopedia of Type Strains, Phase IV (KMG-IV): sequencing the most valuable type-strain genomes for metagenomic binning, comparative biology and taxonomic classification.</title>
        <authorList>
            <person name="Goeker M."/>
        </authorList>
    </citation>
    <scope>NUCLEOTIDE SEQUENCE [LARGE SCALE GENOMIC DNA]</scope>
    <source>
        <strain evidence="2 3">DSM 102850</strain>
    </source>
</reference>
<dbReference type="EMBL" id="JACHOB010000002">
    <property type="protein sequence ID" value="MBB4658746.1"/>
    <property type="molecule type" value="Genomic_DNA"/>
</dbReference>
<evidence type="ECO:0000256" key="1">
    <source>
        <dbReference type="SAM" id="SignalP"/>
    </source>
</evidence>
<feature type="chain" id="PRO_5032799951" description="DUF3313 domain-containing protein" evidence="1">
    <location>
        <begin position="25"/>
        <end position="194"/>
    </location>
</feature>
<name>A0A840I115_9PROT</name>